<dbReference type="EMBL" id="BHZE01000001">
    <property type="protein sequence ID" value="GCD76665.1"/>
    <property type="molecule type" value="Genomic_DNA"/>
</dbReference>
<keyword evidence="2" id="KW-1185">Reference proteome</keyword>
<organism evidence="1 2">
    <name type="scientific">Thermaurantimonas aggregans</name>
    <dbReference type="NCBI Taxonomy" id="2173829"/>
    <lineage>
        <taxon>Bacteria</taxon>
        <taxon>Pseudomonadati</taxon>
        <taxon>Bacteroidota</taxon>
        <taxon>Flavobacteriia</taxon>
        <taxon>Flavobacteriales</taxon>
        <taxon>Schleiferiaceae</taxon>
        <taxon>Thermaurantimonas</taxon>
    </lineage>
</organism>
<dbReference type="AlphaFoldDB" id="A0A401XI19"/>
<gene>
    <name evidence="1" type="ORF">JCM31826_01470</name>
</gene>
<name>A0A401XI19_9FLAO</name>
<comment type="caution">
    <text evidence="1">The sequence shown here is derived from an EMBL/GenBank/DDBJ whole genome shotgun (WGS) entry which is preliminary data.</text>
</comment>
<reference evidence="1 2" key="1">
    <citation type="submission" date="2018-11" db="EMBL/GenBank/DDBJ databases">
        <title>Schleiferia aggregans sp. nov., a moderately thermophilic heterotrophic bacterium isolated from microbial mats at a terrestrial hot spring.</title>
        <authorList>
            <person name="Iino T."/>
            <person name="Ohkuma M."/>
            <person name="Haruta S."/>
        </authorList>
    </citation>
    <scope>NUCLEOTIDE SEQUENCE [LARGE SCALE GENOMIC DNA]</scope>
    <source>
        <strain evidence="1 2">LA</strain>
    </source>
</reference>
<dbReference type="RefSeq" id="WP_124396740.1">
    <property type="nucleotide sequence ID" value="NZ_BHZE01000001.1"/>
</dbReference>
<evidence type="ECO:0000313" key="1">
    <source>
        <dbReference type="EMBL" id="GCD76665.1"/>
    </source>
</evidence>
<accession>A0A401XI19</accession>
<sequence length="69" mass="8533">MNKLRNYILGKLLRQVFRTIDCKIHYYTLSQNVVKEDTQRFIDYQKKINLLRDVKREIIEQYKINLKTQ</sequence>
<proteinExistence type="predicted"/>
<dbReference type="Proteomes" id="UP000286715">
    <property type="component" value="Unassembled WGS sequence"/>
</dbReference>
<protein>
    <submittedName>
        <fullName evidence="1">Uncharacterized protein</fullName>
    </submittedName>
</protein>
<evidence type="ECO:0000313" key="2">
    <source>
        <dbReference type="Proteomes" id="UP000286715"/>
    </source>
</evidence>